<dbReference type="Proteomes" id="UP000017938">
    <property type="component" value="Unassembled WGS sequence"/>
</dbReference>
<sequence length="298" mass="34201">MNNYDDLFTANGEKKESKTERPFNKEEWAAKKQQERAEAFEMLDAATEEAVANPETFRDYLLIQSRFGKYSVSNALLISYQNNEATYLADFETWKEKGVFVQKGERGITLLEPGNEFTREDGSTGFSINVKKVFDISQTNSERNYSRRTPDERRVLKALISSSPCDIRMTNELDGNVCARYVPKDDAIYIRQGLDGEDIFRSLSQEIVIANFAKNGVAREDCVFTAYCATYVLCERNGFDTGDFDFEKVPEMFKDADPKEIRGQLDKIRDSANELSQDMNRIMEEQQKSKRSRDDGAR</sequence>
<accession>R6UB93</accession>
<dbReference type="InterPro" id="IPR013610">
    <property type="entry name" value="ArdC_N"/>
</dbReference>
<dbReference type="STRING" id="1263015.BN580_00399"/>
<feature type="region of interest" description="Disordered" evidence="1">
    <location>
        <begin position="274"/>
        <end position="298"/>
    </location>
</feature>
<dbReference type="EMBL" id="CBFW010000436">
    <property type="protein sequence ID" value="CDC77371.1"/>
    <property type="molecule type" value="Genomic_DNA"/>
</dbReference>
<feature type="compositionally biased region" description="Basic and acidic residues" evidence="1">
    <location>
        <begin position="281"/>
        <end position="298"/>
    </location>
</feature>
<feature type="domain" description="N-terminal" evidence="2">
    <location>
        <begin position="60"/>
        <end position="124"/>
    </location>
</feature>
<reference evidence="3" key="1">
    <citation type="submission" date="2012-11" db="EMBL/GenBank/DDBJ databases">
        <title>Dependencies among metagenomic species, viruses, plasmids and units of genetic variation.</title>
        <authorList>
            <person name="Nielsen H.B."/>
            <person name="Almeida M."/>
            <person name="Juncker A.S."/>
            <person name="Rasmussen S."/>
            <person name="Li J."/>
            <person name="Sunagawa S."/>
            <person name="Plichta D."/>
            <person name="Gautier L."/>
            <person name="Le Chatelier E."/>
            <person name="Peletier E."/>
            <person name="Bonde I."/>
            <person name="Nielsen T."/>
            <person name="Manichanh C."/>
            <person name="Arumugam M."/>
            <person name="Batto J."/>
            <person name="Santos M.B.Q.D."/>
            <person name="Blom N."/>
            <person name="Borruel N."/>
            <person name="Burgdorf K.S."/>
            <person name="Boumezbeur F."/>
            <person name="Casellas F."/>
            <person name="Dore J."/>
            <person name="Guarner F."/>
            <person name="Hansen T."/>
            <person name="Hildebrand F."/>
            <person name="Kaas R.S."/>
            <person name="Kennedy S."/>
            <person name="Kristiansen K."/>
            <person name="Kultima J.R."/>
            <person name="Leonard P."/>
            <person name="Levenez F."/>
            <person name="Lund O."/>
            <person name="Moumen B."/>
            <person name="Le Paslier D."/>
            <person name="Pons N."/>
            <person name="Pedersen O."/>
            <person name="Prifti E."/>
            <person name="Qin J."/>
            <person name="Raes J."/>
            <person name="Tap J."/>
            <person name="Tims S."/>
            <person name="Ussery D.W."/>
            <person name="Yamada T."/>
            <person name="MetaHit consortium"/>
            <person name="Renault P."/>
            <person name="Sicheritz-Ponten T."/>
            <person name="Bork P."/>
            <person name="Wang J."/>
            <person name="Brunak S."/>
            <person name="Ehrlich S.D."/>
        </authorList>
    </citation>
    <scope>NUCLEOTIDE SEQUENCE [LARGE SCALE GENOMIC DNA]</scope>
</reference>
<name>R6UB93_9BACT</name>
<evidence type="ECO:0000313" key="3">
    <source>
        <dbReference type="EMBL" id="CDC77371.1"/>
    </source>
</evidence>
<protein>
    <recommendedName>
        <fullName evidence="2">N-terminal domain-containing protein</fullName>
    </recommendedName>
</protein>
<dbReference type="GO" id="GO:0003697">
    <property type="term" value="F:single-stranded DNA binding"/>
    <property type="evidence" value="ECO:0007669"/>
    <property type="project" value="InterPro"/>
</dbReference>
<proteinExistence type="predicted"/>
<comment type="caution">
    <text evidence="3">The sequence shown here is derived from an EMBL/GenBank/DDBJ whole genome shotgun (WGS) entry which is preliminary data.</text>
</comment>
<feature type="compositionally biased region" description="Basic and acidic residues" evidence="1">
    <location>
        <begin position="12"/>
        <end position="27"/>
    </location>
</feature>
<organism evidence="3 4">
    <name type="scientific">Candidatus Colimorpha enterica</name>
    <dbReference type="NCBI Taxonomy" id="3083063"/>
    <lineage>
        <taxon>Bacteria</taxon>
        <taxon>Pseudomonadati</taxon>
        <taxon>Bacteroidota</taxon>
        <taxon>Bacteroidia</taxon>
        <taxon>Bacteroidales</taxon>
        <taxon>Candidatus Colimorpha</taxon>
    </lineage>
</organism>
<dbReference type="AlphaFoldDB" id="R6UB93"/>
<gene>
    <name evidence="3" type="ORF">BN580_00399</name>
</gene>
<evidence type="ECO:0000259" key="2">
    <source>
        <dbReference type="Pfam" id="PF08401"/>
    </source>
</evidence>
<feature type="region of interest" description="Disordered" evidence="1">
    <location>
        <begin position="1"/>
        <end position="27"/>
    </location>
</feature>
<dbReference type="Pfam" id="PF08401">
    <property type="entry name" value="ArdcN"/>
    <property type="match status" value="1"/>
</dbReference>
<evidence type="ECO:0000256" key="1">
    <source>
        <dbReference type="SAM" id="MobiDB-lite"/>
    </source>
</evidence>
<evidence type="ECO:0000313" key="4">
    <source>
        <dbReference type="Proteomes" id="UP000017938"/>
    </source>
</evidence>